<keyword evidence="5" id="KW-0378">Hydrolase</keyword>
<keyword evidence="6" id="KW-0862">Zinc</keyword>
<dbReference type="Gene3D" id="3.60.140.10">
    <property type="entry name" value="CNF1/YfiH-like putative cysteine hydrolases"/>
    <property type="match status" value="1"/>
</dbReference>
<sequence length="280" mass="29510">MLLPDTLVLTPDLPRAWAGVQVWLTASGFGTPLEQQPPNLQAWVDPVFGFNVGDHVGDDPHAVTRRRAALSRCVGAPIQWLKQVHGCEVLRACSDIGADAGADIPQADAAMTDQTDVALAIMTADCLPAVFVAVDDQGQIRAVGAAHAGWRGLHAGVLTACATSLARLANVSMAQVQCMLGPAIGPNSFEVGQEVRQAFVGLSPALADCFKPARESGKWLGNLYALATQLLADQGVSVVACVGGDTFTDLNWFSHRRGQQQGVPAGRQAMVVRRLPSPFA</sequence>
<evidence type="ECO:0000313" key="11">
    <source>
        <dbReference type="Proteomes" id="UP001204142"/>
    </source>
</evidence>
<evidence type="ECO:0000256" key="4">
    <source>
        <dbReference type="ARBA" id="ARBA00022723"/>
    </source>
</evidence>
<dbReference type="SUPFAM" id="SSF64438">
    <property type="entry name" value="CNF1/YfiH-like putative cysteine hydrolases"/>
    <property type="match status" value="1"/>
</dbReference>
<evidence type="ECO:0000313" key="10">
    <source>
        <dbReference type="EMBL" id="MCQ8896232.1"/>
    </source>
</evidence>
<organism evidence="10 11">
    <name type="scientific">Limnobacter humi</name>
    <dbReference type="NCBI Taxonomy" id="1778671"/>
    <lineage>
        <taxon>Bacteria</taxon>
        <taxon>Pseudomonadati</taxon>
        <taxon>Pseudomonadota</taxon>
        <taxon>Betaproteobacteria</taxon>
        <taxon>Burkholderiales</taxon>
        <taxon>Burkholderiaceae</taxon>
        <taxon>Limnobacter</taxon>
    </lineage>
</organism>
<dbReference type="InterPro" id="IPR011324">
    <property type="entry name" value="Cytotoxic_necrot_fac-like_cat"/>
</dbReference>
<comment type="catalytic activity">
    <reaction evidence="1">
        <text>inosine + phosphate = alpha-D-ribose 1-phosphate + hypoxanthine</text>
        <dbReference type="Rhea" id="RHEA:27646"/>
        <dbReference type="ChEBI" id="CHEBI:17368"/>
        <dbReference type="ChEBI" id="CHEBI:17596"/>
        <dbReference type="ChEBI" id="CHEBI:43474"/>
        <dbReference type="ChEBI" id="CHEBI:57720"/>
        <dbReference type="EC" id="2.4.2.1"/>
    </reaction>
    <physiologicalReaction direction="left-to-right" evidence="1">
        <dbReference type="Rhea" id="RHEA:27647"/>
    </physiologicalReaction>
</comment>
<keyword evidence="3" id="KW-0808">Transferase</keyword>
<evidence type="ECO:0000256" key="8">
    <source>
        <dbReference type="ARBA" id="ARBA00048968"/>
    </source>
</evidence>
<evidence type="ECO:0000256" key="2">
    <source>
        <dbReference type="ARBA" id="ARBA00007353"/>
    </source>
</evidence>
<accession>A0ABT1WFD3</accession>
<comment type="similarity">
    <text evidence="2">Belongs to the purine nucleoside phosphorylase YfiH/LACC1 family.</text>
</comment>
<dbReference type="EMBL" id="JANIGO010000002">
    <property type="protein sequence ID" value="MCQ8896232.1"/>
    <property type="molecule type" value="Genomic_DNA"/>
</dbReference>
<evidence type="ECO:0000256" key="9">
    <source>
        <dbReference type="ARBA" id="ARBA00049893"/>
    </source>
</evidence>
<keyword evidence="4" id="KW-0479">Metal-binding</keyword>
<dbReference type="Proteomes" id="UP001204142">
    <property type="component" value="Unassembled WGS sequence"/>
</dbReference>
<protein>
    <submittedName>
        <fullName evidence="10">Polyphenol oxidase family protein</fullName>
    </submittedName>
</protein>
<gene>
    <name evidence="10" type="ORF">NQT62_07265</name>
</gene>
<comment type="caution">
    <text evidence="10">The sequence shown here is derived from an EMBL/GenBank/DDBJ whole genome shotgun (WGS) entry which is preliminary data.</text>
</comment>
<dbReference type="InterPro" id="IPR003730">
    <property type="entry name" value="Cu_polyphenol_OxRdtase"/>
</dbReference>
<proteinExistence type="inferred from homology"/>
<dbReference type="Pfam" id="PF02578">
    <property type="entry name" value="Cu-oxidase_4"/>
    <property type="match status" value="1"/>
</dbReference>
<comment type="catalytic activity">
    <reaction evidence="8">
        <text>adenosine + phosphate = alpha-D-ribose 1-phosphate + adenine</text>
        <dbReference type="Rhea" id="RHEA:27642"/>
        <dbReference type="ChEBI" id="CHEBI:16335"/>
        <dbReference type="ChEBI" id="CHEBI:16708"/>
        <dbReference type="ChEBI" id="CHEBI:43474"/>
        <dbReference type="ChEBI" id="CHEBI:57720"/>
        <dbReference type="EC" id="2.4.2.1"/>
    </reaction>
    <physiologicalReaction direction="left-to-right" evidence="8">
        <dbReference type="Rhea" id="RHEA:27643"/>
    </physiologicalReaction>
</comment>
<dbReference type="PANTHER" id="PTHR30616">
    <property type="entry name" value="UNCHARACTERIZED PROTEIN YFIH"/>
    <property type="match status" value="1"/>
</dbReference>
<dbReference type="CDD" id="cd16833">
    <property type="entry name" value="YfiH"/>
    <property type="match status" value="1"/>
</dbReference>
<evidence type="ECO:0000256" key="3">
    <source>
        <dbReference type="ARBA" id="ARBA00022679"/>
    </source>
</evidence>
<dbReference type="PANTHER" id="PTHR30616:SF2">
    <property type="entry name" value="PURINE NUCLEOSIDE PHOSPHORYLASE LACC1"/>
    <property type="match status" value="1"/>
</dbReference>
<evidence type="ECO:0000256" key="7">
    <source>
        <dbReference type="ARBA" id="ARBA00047989"/>
    </source>
</evidence>
<comment type="catalytic activity">
    <reaction evidence="9">
        <text>S-methyl-5'-thioadenosine + phosphate = 5-(methylsulfanyl)-alpha-D-ribose 1-phosphate + adenine</text>
        <dbReference type="Rhea" id="RHEA:11852"/>
        <dbReference type="ChEBI" id="CHEBI:16708"/>
        <dbReference type="ChEBI" id="CHEBI:17509"/>
        <dbReference type="ChEBI" id="CHEBI:43474"/>
        <dbReference type="ChEBI" id="CHEBI:58533"/>
        <dbReference type="EC" id="2.4.2.28"/>
    </reaction>
    <physiologicalReaction direction="left-to-right" evidence="9">
        <dbReference type="Rhea" id="RHEA:11853"/>
    </physiologicalReaction>
</comment>
<keyword evidence="11" id="KW-1185">Reference proteome</keyword>
<evidence type="ECO:0000256" key="6">
    <source>
        <dbReference type="ARBA" id="ARBA00022833"/>
    </source>
</evidence>
<reference evidence="10 11" key="1">
    <citation type="submission" date="2022-07" db="EMBL/GenBank/DDBJ databases">
        <authorList>
            <person name="Xamxidin M."/>
            <person name="Wu M."/>
        </authorList>
    </citation>
    <scope>NUCLEOTIDE SEQUENCE [LARGE SCALE GENOMIC DNA]</scope>
    <source>
        <strain evidence="10 11">NBRC 111650</strain>
    </source>
</reference>
<dbReference type="InterPro" id="IPR038371">
    <property type="entry name" value="Cu_polyphenol_OxRdtase_sf"/>
</dbReference>
<name>A0ABT1WFD3_9BURK</name>
<evidence type="ECO:0000256" key="5">
    <source>
        <dbReference type="ARBA" id="ARBA00022801"/>
    </source>
</evidence>
<comment type="catalytic activity">
    <reaction evidence="7">
        <text>adenosine + H2O + H(+) = inosine + NH4(+)</text>
        <dbReference type="Rhea" id="RHEA:24408"/>
        <dbReference type="ChEBI" id="CHEBI:15377"/>
        <dbReference type="ChEBI" id="CHEBI:15378"/>
        <dbReference type="ChEBI" id="CHEBI:16335"/>
        <dbReference type="ChEBI" id="CHEBI:17596"/>
        <dbReference type="ChEBI" id="CHEBI:28938"/>
        <dbReference type="EC" id="3.5.4.4"/>
    </reaction>
    <physiologicalReaction direction="left-to-right" evidence="7">
        <dbReference type="Rhea" id="RHEA:24409"/>
    </physiologicalReaction>
</comment>
<dbReference type="RefSeq" id="WP_256764002.1">
    <property type="nucleotide sequence ID" value="NZ_JANIGO010000002.1"/>
</dbReference>
<evidence type="ECO:0000256" key="1">
    <source>
        <dbReference type="ARBA" id="ARBA00000553"/>
    </source>
</evidence>